<dbReference type="RefSeq" id="WP_078687374.1">
    <property type="nucleotide sequence ID" value="NZ_FNWT01000003.1"/>
</dbReference>
<dbReference type="GO" id="GO:0043565">
    <property type="term" value="F:sequence-specific DNA binding"/>
    <property type="evidence" value="ECO:0007669"/>
    <property type="project" value="InterPro"/>
</dbReference>
<evidence type="ECO:0000313" key="7">
    <source>
        <dbReference type="Proteomes" id="UP000199128"/>
    </source>
</evidence>
<reference evidence="6" key="1">
    <citation type="submission" date="2016-10" db="EMBL/GenBank/DDBJ databases">
        <authorList>
            <person name="de Groot N.N."/>
        </authorList>
    </citation>
    <scope>NUCLEOTIDE SEQUENCE [LARGE SCALE GENOMIC DNA]</scope>
    <source>
        <strain evidence="6">KHGC19</strain>
    </source>
</reference>
<dbReference type="PANTHER" id="PTHR46796">
    <property type="entry name" value="HTH-TYPE TRANSCRIPTIONAL ACTIVATOR RHAS-RELATED"/>
    <property type="match status" value="1"/>
</dbReference>
<dbReference type="GO" id="GO:0003700">
    <property type="term" value="F:DNA-binding transcription factor activity"/>
    <property type="evidence" value="ECO:0007669"/>
    <property type="project" value="InterPro"/>
</dbReference>
<dbReference type="EMBL" id="FOGP01000004">
    <property type="protein sequence ID" value="SER52609.1"/>
    <property type="molecule type" value="Genomic_DNA"/>
</dbReference>
<evidence type="ECO:0000256" key="1">
    <source>
        <dbReference type="ARBA" id="ARBA00023015"/>
    </source>
</evidence>
<gene>
    <name evidence="6" type="ORF">SAMN05216446_1146</name>
    <name evidence="5" type="ORF">SAMN05216447_10323</name>
</gene>
<dbReference type="PROSITE" id="PS01124">
    <property type="entry name" value="HTH_ARAC_FAMILY_2"/>
    <property type="match status" value="1"/>
</dbReference>
<dbReference type="Proteomes" id="UP000199128">
    <property type="component" value="Unassembled WGS sequence"/>
</dbReference>
<sequence>MSAVDLELVMPTLLTEQEIIDAVSFVNKASVEDEMSEIVTYSKNMQFIAVSTDVSAREIAEQYEGFASYIALGDTDGLLRFIRTDMPLMEPKTSDDPLLQGRSAVAFLSSTCIEAARKGGLPAIRSFAITQHYMNLANETSNEEVAHYLVLPMMLELTKAVRKEGKARTHPLSHQAMNYVRSHLSQRLDGDSVANALGVSRKTLCTRFKNETGETFAAYVRRVRVERARRLLDTTDYDIAQIAYQTGFSSQSHLQTAFKHATGLTPREWRIREIREI</sequence>
<dbReference type="AlphaFoldDB" id="A0A1H9PXV8"/>
<reference evidence="7 8" key="2">
    <citation type="submission" date="2016-10" db="EMBL/GenBank/DDBJ databases">
        <authorList>
            <person name="Varghese N."/>
            <person name="Submissions S."/>
        </authorList>
    </citation>
    <scope>NUCLEOTIDE SEQUENCE [LARGE SCALE GENOMIC DNA]</scope>
    <source>
        <strain evidence="7">KHGC19</strain>
        <strain evidence="5 8">WCP15</strain>
    </source>
</reference>
<dbReference type="Proteomes" id="UP000199135">
    <property type="component" value="Unassembled WGS sequence"/>
</dbReference>
<name>A0A1H9PXV8_9ACTN</name>
<dbReference type="InterPro" id="IPR009057">
    <property type="entry name" value="Homeodomain-like_sf"/>
</dbReference>
<dbReference type="PROSITE" id="PS00041">
    <property type="entry name" value="HTH_ARAC_FAMILY_1"/>
    <property type="match status" value="1"/>
</dbReference>
<feature type="domain" description="HTH araC/xylS-type" evidence="4">
    <location>
        <begin position="174"/>
        <end position="272"/>
    </location>
</feature>
<dbReference type="InterPro" id="IPR050204">
    <property type="entry name" value="AraC_XylS_family_regulators"/>
</dbReference>
<organism evidence="6 7">
    <name type="scientific">Parafannyhessea umbonata</name>
    <dbReference type="NCBI Taxonomy" id="604330"/>
    <lineage>
        <taxon>Bacteria</taxon>
        <taxon>Bacillati</taxon>
        <taxon>Actinomycetota</taxon>
        <taxon>Coriobacteriia</taxon>
        <taxon>Coriobacteriales</taxon>
        <taxon>Atopobiaceae</taxon>
        <taxon>Parafannyhessea</taxon>
    </lineage>
</organism>
<dbReference type="Pfam" id="PF12833">
    <property type="entry name" value="HTH_18"/>
    <property type="match status" value="1"/>
</dbReference>
<dbReference type="Gene3D" id="1.10.10.60">
    <property type="entry name" value="Homeodomain-like"/>
    <property type="match status" value="2"/>
</dbReference>
<proteinExistence type="predicted"/>
<evidence type="ECO:0000313" key="8">
    <source>
        <dbReference type="Proteomes" id="UP000199135"/>
    </source>
</evidence>
<evidence type="ECO:0000256" key="2">
    <source>
        <dbReference type="ARBA" id="ARBA00023125"/>
    </source>
</evidence>
<dbReference type="InterPro" id="IPR018060">
    <property type="entry name" value="HTH_AraC"/>
</dbReference>
<evidence type="ECO:0000313" key="6">
    <source>
        <dbReference type="EMBL" id="SER52609.1"/>
    </source>
</evidence>
<dbReference type="EMBL" id="FNWT01000003">
    <property type="protein sequence ID" value="SEH46879.1"/>
    <property type="molecule type" value="Genomic_DNA"/>
</dbReference>
<keyword evidence="8" id="KW-1185">Reference proteome</keyword>
<dbReference type="SUPFAM" id="SSF46689">
    <property type="entry name" value="Homeodomain-like"/>
    <property type="match status" value="2"/>
</dbReference>
<keyword evidence="2" id="KW-0238">DNA-binding</keyword>
<dbReference type="SMART" id="SM00342">
    <property type="entry name" value="HTH_ARAC"/>
    <property type="match status" value="1"/>
</dbReference>
<evidence type="ECO:0000259" key="4">
    <source>
        <dbReference type="PROSITE" id="PS01124"/>
    </source>
</evidence>
<keyword evidence="3" id="KW-0804">Transcription</keyword>
<evidence type="ECO:0000256" key="3">
    <source>
        <dbReference type="ARBA" id="ARBA00023163"/>
    </source>
</evidence>
<keyword evidence="1" id="KW-0805">Transcription regulation</keyword>
<protein>
    <submittedName>
        <fullName evidence="6">Helix-turn-helix domain-containing protein</fullName>
    </submittedName>
</protein>
<accession>A0A1H9PXV8</accession>
<dbReference type="InterPro" id="IPR018062">
    <property type="entry name" value="HTH_AraC-typ_CS"/>
</dbReference>
<evidence type="ECO:0000313" key="5">
    <source>
        <dbReference type="EMBL" id="SEH46879.1"/>
    </source>
</evidence>